<protein>
    <submittedName>
        <fullName evidence="1">Uncharacterized protein</fullName>
    </submittedName>
</protein>
<proteinExistence type="predicted"/>
<dbReference type="Proteomes" id="UP001157137">
    <property type="component" value="Unassembled WGS sequence"/>
</dbReference>
<gene>
    <name evidence="1" type="ORF">Heshes_26820</name>
</gene>
<accession>A0AA37U2W7</accession>
<reference evidence="1" key="1">
    <citation type="submission" date="2023-02" db="EMBL/GenBank/DDBJ databases">
        <title>Proposal of a novel subspecies: Alicyclobacillus hesperidum subspecies aegle.</title>
        <authorList>
            <person name="Goto K."/>
            <person name="Fujii T."/>
            <person name="Yasui K."/>
            <person name="Mochida K."/>
            <person name="Kato-Tanaka Y."/>
            <person name="Morohoshi S."/>
            <person name="An S.Y."/>
            <person name="Kasai H."/>
            <person name="Yokota A."/>
        </authorList>
    </citation>
    <scope>NUCLEOTIDE SEQUENCE</scope>
    <source>
        <strain evidence="1">DSM 12766</strain>
    </source>
</reference>
<name>A0AA37U2W7_9BACL</name>
<evidence type="ECO:0000313" key="2">
    <source>
        <dbReference type="Proteomes" id="UP001157137"/>
    </source>
</evidence>
<comment type="caution">
    <text evidence="1">The sequence shown here is derived from an EMBL/GenBank/DDBJ whole genome shotgun (WGS) entry which is preliminary data.</text>
</comment>
<sequence length="66" mass="7081">MGGVNARAARRGEERSGFPCVVPVELVGNSFFELSIKSTGSSTTFLWNIAFTGSDSLSDVTPWLQV</sequence>
<organism evidence="1 2">
    <name type="scientific">Alicyclobacillus hesperidum</name>
    <dbReference type="NCBI Taxonomy" id="89784"/>
    <lineage>
        <taxon>Bacteria</taxon>
        <taxon>Bacillati</taxon>
        <taxon>Bacillota</taxon>
        <taxon>Bacilli</taxon>
        <taxon>Bacillales</taxon>
        <taxon>Alicyclobacillaceae</taxon>
        <taxon>Alicyclobacillus</taxon>
    </lineage>
</organism>
<evidence type="ECO:0000313" key="1">
    <source>
        <dbReference type="EMBL" id="GLV14996.1"/>
    </source>
</evidence>
<dbReference type="AlphaFoldDB" id="A0AA37U2W7"/>
<dbReference type="EMBL" id="BSRA01000024">
    <property type="protein sequence ID" value="GLV14996.1"/>
    <property type="molecule type" value="Genomic_DNA"/>
</dbReference>